<dbReference type="Proteomes" id="UP000035963">
    <property type="component" value="Unassembled WGS sequence"/>
</dbReference>
<accession>A0A0J1CNS3</accession>
<reference evidence="1 2" key="1">
    <citation type="journal article" date="2015" name="Genome Announc.">
        <title>Draft Genome Sequence of Burkholderia sp. Strain PML1(12), an Ectomycorrhizosphere-Inhabiting Bacterium with Effective Mineral-Weathering Ability.</title>
        <authorList>
            <person name="Uroz S."/>
            <person name="Oger P."/>
        </authorList>
    </citation>
    <scope>NUCLEOTIDE SEQUENCE [LARGE SCALE GENOMIC DNA]</scope>
    <source>
        <strain evidence="2">PML1(12)</strain>
    </source>
</reference>
<sequence length="91" mass="10093">MQALSRHARTGQNPLDQRFPAFSYAGSSAAELWLAHAPLSAGEFRDLRFRNLMSGSLPDFPGDEYRRQAFNDAFARRIAAAIVDGEVSRHG</sequence>
<evidence type="ECO:0000313" key="1">
    <source>
        <dbReference type="EMBL" id="KLU22234.1"/>
    </source>
</evidence>
<dbReference type="EMBL" id="AEJF01000185">
    <property type="protein sequence ID" value="KLU22234.1"/>
    <property type="molecule type" value="Genomic_DNA"/>
</dbReference>
<name>A0A0J1CNS3_9BURK</name>
<dbReference type="OrthoDB" id="9112837at2"/>
<protein>
    <submittedName>
        <fullName evidence="1">Uncharacterized protein</fullName>
    </submittedName>
</protein>
<keyword evidence="2" id="KW-1185">Reference proteome</keyword>
<comment type="caution">
    <text evidence="1">The sequence shown here is derived from an EMBL/GenBank/DDBJ whole genome shotgun (WGS) entry which is preliminary data.</text>
</comment>
<organism evidence="1 2">
    <name type="scientific">Caballeronia mineralivorans PML1(12)</name>
    <dbReference type="NCBI Taxonomy" id="908627"/>
    <lineage>
        <taxon>Bacteria</taxon>
        <taxon>Pseudomonadati</taxon>
        <taxon>Pseudomonadota</taxon>
        <taxon>Betaproteobacteria</taxon>
        <taxon>Burkholderiales</taxon>
        <taxon>Burkholderiaceae</taxon>
        <taxon>Caballeronia</taxon>
    </lineage>
</organism>
<dbReference type="RefSeq" id="WP_047896132.1">
    <property type="nucleotide sequence ID" value="NZ_AEJF01000185.1"/>
</dbReference>
<proteinExistence type="predicted"/>
<gene>
    <name evidence="1" type="ORF">EOS_31555</name>
</gene>
<dbReference type="AlphaFoldDB" id="A0A0J1CNS3"/>
<dbReference type="PATRIC" id="fig|908627.4.peg.7039"/>
<evidence type="ECO:0000313" key="2">
    <source>
        <dbReference type="Proteomes" id="UP000035963"/>
    </source>
</evidence>